<gene>
    <name evidence="1" type="ORF">LCGC14_2827740</name>
</gene>
<organism evidence="1">
    <name type="scientific">marine sediment metagenome</name>
    <dbReference type="NCBI Taxonomy" id="412755"/>
    <lineage>
        <taxon>unclassified sequences</taxon>
        <taxon>metagenomes</taxon>
        <taxon>ecological metagenomes</taxon>
    </lineage>
</organism>
<proteinExistence type="predicted"/>
<comment type="caution">
    <text evidence="1">The sequence shown here is derived from an EMBL/GenBank/DDBJ whole genome shotgun (WGS) entry which is preliminary data.</text>
</comment>
<evidence type="ECO:0000313" key="1">
    <source>
        <dbReference type="EMBL" id="KKK80014.1"/>
    </source>
</evidence>
<reference evidence="1" key="1">
    <citation type="journal article" date="2015" name="Nature">
        <title>Complex archaea that bridge the gap between prokaryotes and eukaryotes.</title>
        <authorList>
            <person name="Spang A."/>
            <person name="Saw J.H."/>
            <person name="Jorgensen S.L."/>
            <person name="Zaremba-Niedzwiedzka K."/>
            <person name="Martijn J."/>
            <person name="Lind A.E."/>
            <person name="van Eijk R."/>
            <person name="Schleper C."/>
            <person name="Guy L."/>
            <person name="Ettema T.J."/>
        </authorList>
    </citation>
    <scope>NUCLEOTIDE SEQUENCE</scope>
</reference>
<dbReference type="EMBL" id="LAZR01053771">
    <property type="protein sequence ID" value="KKK80014.1"/>
    <property type="molecule type" value="Genomic_DNA"/>
</dbReference>
<name>A0A0F9ANI1_9ZZZZ</name>
<protein>
    <submittedName>
        <fullName evidence="1">Uncharacterized protein</fullName>
    </submittedName>
</protein>
<sequence>MAKEKYLVSDIAWDTDEEWDTDGEDVDDLPTSVVVVVDSEDYCDSEELGDLLGEVMSDDCGWCHDGFSYDRLLDQIIEGITVKAARDLFNSVPPDFPVKAFNANGNDHLFTAKEMWLSITHVDDDKIFVFHTADGWIAPIEQIMVCENSITIYTSEVISQE</sequence>
<accession>A0A0F9ANI1</accession>
<dbReference type="AlphaFoldDB" id="A0A0F9ANI1"/>